<name>A0A093CGA5_TAUER</name>
<dbReference type="PANTHER" id="PTHR45924">
    <property type="entry name" value="FI17866P1"/>
    <property type="match status" value="1"/>
</dbReference>
<proteinExistence type="predicted"/>
<feature type="domain" description="DH" evidence="1">
    <location>
        <begin position="7"/>
        <end position="73"/>
    </location>
</feature>
<organism evidence="2 3">
    <name type="scientific">Tauraco erythrolophus</name>
    <name type="common">Red-crested turaco</name>
    <dbReference type="NCBI Taxonomy" id="121530"/>
    <lineage>
        <taxon>Eukaryota</taxon>
        <taxon>Metazoa</taxon>
        <taxon>Chordata</taxon>
        <taxon>Craniata</taxon>
        <taxon>Vertebrata</taxon>
        <taxon>Euteleostomi</taxon>
        <taxon>Archelosauria</taxon>
        <taxon>Archosauria</taxon>
        <taxon>Dinosauria</taxon>
        <taxon>Saurischia</taxon>
        <taxon>Theropoda</taxon>
        <taxon>Coelurosauria</taxon>
        <taxon>Aves</taxon>
        <taxon>Neognathae</taxon>
        <taxon>Neoaves</taxon>
        <taxon>Otidimorphae</taxon>
        <taxon>Musophagiformes</taxon>
        <taxon>Musophagidae</taxon>
        <taxon>Tauraco</taxon>
    </lineage>
</organism>
<protein>
    <submittedName>
        <fullName evidence="2">Pleckstrin homology domain-containing family G member 3</fullName>
    </submittedName>
</protein>
<feature type="non-terminal residue" evidence="2">
    <location>
        <position position="169"/>
    </location>
</feature>
<dbReference type="AlphaFoldDB" id="A0A093CGA5"/>
<dbReference type="GO" id="GO:0031267">
    <property type="term" value="F:small GTPase binding"/>
    <property type="evidence" value="ECO:0007669"/>
    <property type="project" value="TreeGrafter"/>
</dbReference>
<evidence type="ECO:0000313" key="2">
    <source>
        <dbReference type="EMBL" id="KFV14910.1"/>
    </source>
</evidence>
<dbReference type="SUPFAM" id="SSF48065">
    <property type="entry name" value="DBL homology domain (DH-domain)"/>
    <property type="match status" value="1"/>
</dbReference>
<keyword evidence="3" id="KW-1185">Reference proteome</keyword>
<dbReference type="EMBL" id="KL463735">
    <property type="protein sequence ID" value="KFV14910.1"/>
    <property type="molecule type" value="Genomic_DNA"/>
</dbReference>
<dbReference type="GO" id="GO:0005085">
    <property type="term" value="F:guanyl-nucleotide exchange factor activity"/>
    <property type="evidence" value="ECO:0007669"/>
    <property type="project" value="InterPro"/>
</dbReference>
<evidence type="ECO:0000313" key="3">
    <source>
        <dbReference type="Proteomes" id="UP000053661"/>
    </source>
</evidence>
<dbReference type="PANTHER" id="PTHR45924:SF4">
    <property type="entry name" value="PLECKSTRIN HOMOLOGY DOMAIN-CONTAINING FAMILY G MEMBER 3"/>
    <property type="match status" value="1"/>
</dbReference>
<dbReference type="Proteomes" id="UP000053661">
    <property type="component" value="Unassembled WGS sequence"/>
</dbReference>
<reference evidence="2 3" key="1">
    <citation type="submission" date="2014-04" db="EMBL/GenBank/DDBJ databases">
        <title>Genome evolution of avian class.</title>
        <authorList>
            <person name="Zhang G."/>
            <person name="Li C."/>
        </authorList>
    </citation>
    <scope>NUCLEOTIDE SEQUENCE [LARGE SCALE GENOMIC DNA]</scope>
    <source>
        <strain evidence="2">BGI_N340</strain>
    </source>
</reference>
<accession>A0A093CGA5</accession>
<dbReference type="GO" id="GO:2000114">
    <property type="term" value="P:regulation of establishment of cell polarity"/>
    <property type="evidence" value="ECO:0007669"/>
    <property type="project" value="TreeGrafter"/>
</dbReference>
<feature type="non-terminal residue" evidence="2">
    <location>
        <position position="1"/>
    </location>
</feature>
<dbReference type="Pfam" id="PF00621">
    <property type="entry name" value="RhoGEF"/>
    <property type="match status" value="1"/>
</dbReference>
<sequence length="169" mass="19105">QGYLGKIIDAEEPVLRPEQVSALFGNIEDIYELSRWVLQVLPEEHDRCCQGGMTSAAFQEFAIYTQYCNNYPRGSSSTTCCYSPVLWRGTGTRHSPVTHHGTPPPPGAAAPLVLPQCRVLCRQEIAKHFEHKSGDDYEVVLEAIDTMTCVAWYINDMKRKHEHAIRQQV</sequence>
<gene>
    <name evidence="2" type="ORF">N340_08119</name>
</gene>
<dbReference type="InterPro" id="IPR035899">
    <property type="entry name" value="DBL_dom_sf"/>
</dbReference>
<dbReference type="Gene3D" id="1.20.900.10">
    <property type="entry name" value="Dbl homology (DH) domain"/>
    <property type="match status" value="2"/>
</dbReference>
<evidence type="ECO:0000259" key="1">
    <source>
        <dbReference type="Pfam" id="PF00621"/>
    </source>
</evidence>
<dbReference type="InterPro" id="IPR000219">
    <property type="entry name" value="DH_dom"/>
</dbReference>